<keyword evidence="7" id="KW-0325">Glycoprotein</keyword>
<dbReference type="PROSITE" id="PS51469">
    <property type="entry name" value="SUN"/>
    <property type="match status" value="1"/>
</dbReference>
<evidence type="ECO:0000313" key="14">
    <source>
        <dbReference type="EMBL" id="RIA84386.1"/>
    </source>
</evidence>
<keyword evidence="5" id="KW-1133">Transmembrane helix</keyword>
<keyword evidence="4" id="KW-0256">Endoplasmic reticulum</keyword>
<keyword evidence="6" id="KW-0472">Membrane</keyword>
<evidence type="ECO:0000313" key="15">
    <source>
        <dbReference type="Proteomes" id="UP000265703"/>
    </source>
</evidence>
<evidence type="ECO:0000256" key="7">
    <source>
        <dbReference type="ARBA" id="ARBA00023180"/>
    </source>
</evidence>
<evidence type="ECO:0000256" key="4">
    <source>
        <dbReference type="ARBA" id="ARBA00022824"/>
    </source>
</evidence>
<evidence type="ECO:0000256" key="6">
    <source>
        <dbReference type="ARBA" id="ARBA00023136"/>
    </source>
</evidence>
<accession>A0A397SIB1</accession>
<protein>
    <recommendedName>
        <fullName evidence="10">SUN-like protein 1</fullName>
    </recommendedName>
</protein>
<evidence type="ECO:0000256" key="11">
    <source>
        <dbReference type="SAM" id="MobiDB-lite"/>
    </source>
</evidence>
<sequence>MYWNGFLSTLNFIVVSFGPFFAPTHTLEPISIVNHIGESPAVPSLNKLIWTSSHCQDFLVGEFKSFNEPTISSAVNTAVVNDRRIHNHNKRQQNLNNKNRLKKNNQNPSRTTKNLVPTSISNEKFNSENKNNNENREPSDQKKRSKKKRVKSNTPKDSQTIESLDEEGDIGAVFENTDSSHGLISEYDTSDLSKLKERFNYASIDCGANVLKANKEAKGTSSVLSESKDSYVLNDCSVENYIIVELCYPILVDTIVLANFEFFSSTFKNIRVSISKWYPPKEDWKIIGEYRAKNSRELQIFNAKAPIMFAKYIRIDFQTHYGRHHYCPVSLLRVHGNSETDMWNKEQEQASSTSQVKNQINDEPNDDIMQHLTSYTESNDEDLNNLSNEVRKNPEYLGNLEDELKSDHLYQNNGITKLNDPNIGVRAYLVKAKKIFEYEVCPKNDLLNVTIFQDNSLLINPGICRIDQCPIIVTESDLLTDNYKEFNVSYDKRKREVKEKTLPVRYKPNKNDYNGKINLPIGEPNQSTFMFLYKGILSLESNTKRYVEEQSKLLKEIFGKVDSHSKKMDSIMDHFTNTVGNLKKQYEQLIQATFSEFHTNQSKLEEDLKNVTSNVHLLAAEVVFLKRLLLFVFLSFVIFIGVTHDWVKVRISLQDFHAAMNARALGLKFKSISINKNQKNADDFFDDDVNDIYSE</sequence>
<feature type="region of interest" description="Disordered" evidence="11">
    <location>
        <begin position="88"/>
        <end position="168"/>
    </location>
</feature>
<reference evidence="14 15" key="1">
    <citation type="submission" date="2018-06" db="EMBL/GenBank/DDBJ databases">
        <title>Comparative genomics reveals the genomic features of Rhizophagus irregularis, R. cerebriforme, R. diaphanum and Gigaspora rosea, and their symbiotic lifestyle signature.</title>
        <authorList>
            <person name="Morin E."/>
            <person name="San Clemente H."/>
            <person name="Chen E.C.H."/>
            <person name="De La Providencia I."/>
            <person name="Hainaut M."/>
            <person name="Kuo A."/>
            <person name="Kohler A."/>
            <person name="Murat C."/>
            <person name="Tang N."/>
            <person name="Roy S."/>
            <person name="Loubradou J."/>
            <person name="Henrissat B."/>
            <person name="Grigoriev I.V."/>
            <person name="Corradi N."/>
            <person name="Roux C."/>
            <person name="Martin F.M."/>
        </authorList>
    </citation>
    <scope>NUCLEOTIDE SEQUENCE [LARGE SCALE GENOMIC DNA]</scope>
    <source>
        <strain evidence="14 15">DAOM 227022</strain>
    </source>
</reference>
<comment type="similarity">
    <text evidence="8">Belongs to the SLP1 family.</text>
</comment>
<evidence type="ECO:0000256" key="3">
    <source>
        <dbReference type="ARBA" id="ARBA00022729"/>
    </source>
</evidence>
<dbReference type="InterPro" id="IPR012919">
    <property type="entry name" value="SUN_dom"/>
</dbReference>
<comment type="subunit">
    <text evidence="9">Interacts with EMP65.</text>
</comment>
<feature type="compositionally biased region" description="Polar residues" evidence="11">
    <location>
        <begin position="108"/>
        <end position="120"/>
    </location>
</feature>
<evidence type="ECO:0000256" key="8">
    <source>
        <dbReference type="ARBA" id="ARBA00061226"/>
    </source>
</evidence>
<evidence type="ECO:0000256" key="5">
    <source>
        <dbReference type="ARBA" id="ARBA00022989"/>
    </source>
</evidence>
<proteinExistence type="inferred from homology"/>
<keyword evidence="15" id="KW-1185">Reference proteome</keyword>
<dbReference type="PANTHER" id="PTHR12953:SF0">
    <property type="entry name" value="SUN DOMAIN-CONTAINING OSSIFICATION FACTOR"/>
    <property type="match status" value="1"/>
</dbReference>
<evidence type="ECO:0000259" key="13">
    <source>
        <dbReference type="PROSITE" id="PS51469"/>
    </source>
</evidence>
<dbReference type="Pfam" id="PF07738">
    <property type="entry name" value="Sad1_UNC"/>
    <property type="match status" value="1"/>
</dbReference>
<organism evidence="14 15">
    <name type="scientific">Glomus cerebriforme</name>
    <dbReference type="NCBI Taxonomy" id="658196"/>
    <lineage>
        <taxon>Eukaryota</taxon>
        <taxon>Fungi</taxon>
        <taxon>Fungi incertae sedis</taxon>
        <taxon>Mucoromycota</taxon>
        <taxon>Glomeromycotina</taxon>
        <taxon>Glomeromycetes</taxon>
        <taxon>Glomerales</taxon>
        <taxon>Glomeraceae</taxon>
        <taxon>Glomus</taxon>
    </lineage>
</organism>
<dbReference type="AlphaFoldDB" id="A0A397SIB1"/>
<dbReference type="InterPro" id="IPR045120">
    <property type="entry name" value="Suco/Slp1-like"/>
</dbReference>
<evidence type="ECO:0000256" key="10">
    <source>
        <dbReference type="ARBA" id="ARBA00075366"/>
    </source>
</evidence>
<keyword evidence="2" id="KW-0812">Transmembrane</keyword>
<feature type="domain" description="SUN" evidence="13">
    <location>
        <begin position="176"/>
        <end position="339"/>
    </location>
</feature>
<gene>
    <name evidence="14" type="ORF">C1645_879960</name>
</gene>
<name>A0A397SIB1_9GLOM</name>
<feature type="compositionally biased region" description="Basic and acidic residues" evidence="11">
    <location>
        <begin position="125"/>
        <end position="142"/>
    </location>
</feature>
<feature type="compositionally biased region" description="Polar residues" evidence="11">
    <location>
        <begin position="153"/>
        <end position="162"/>
    </location>
</feature>
<evidence type="ECO:0000256" key="9">
    <source>
        <dbReference type="ARBA" id="ARBA00064635"/>
    </source>
</evidence>
<dbReference type="GO" id="GO:0034975">
    <property type="term" value="P:protein folding in endoplasmic reticulum"/>
    <property type="evidence" value="ECO:0007669"/>
    <property type="project" value="TreeGrafter"/>
</dbReference>
<feature type="chain" id="PRO_5017348018" description="SUN-like protein 1" evidence="12">
    <location>
        <begin position="27"/>
        <end position="695"/>
    </location>
</feature>
<dbReference type="EMBL" id="QKYT01000497">
    <property type="protein sequence ID" value="RIA84386.1"/>
    <property type="molecule type" value="Genomic_DNA"/>
</dbReference>
<dbReference type="OrthoDB" id="266334at2759"/>
<dbReference type="PANTHER" id="PTHR12953">
    <property type="entry name" value="MEMBRANE PROTEIN CH1 RELATED"/>
    <property type="match status" value="1"/>
</dbReference>
<dbReference type="FunFam" id="2.60.120.260:FF:000099">
    <property type="entry name" value="Uncharacterized protein, isoform C"/>
    <property type="match status" value="1"/>
</dbReference>
<keyword evidence="3 12" id="KW-0732">Signal</keyword>
<comment type="caution">
    <text evidence="14">The sequence shown here is derived from an EMBL/GenBank/DDBJ whole genome shotgun (WGS) entry which is preliminary data.</text>
</comment>
<evidence type="ECO:0000256" key="1">
    <source>
        <dbReference type="ARBA" id="ARBA00004115"/>
    </source>
</evidence>
<evidence type="ECO:0000256" key="12">
    <source>
        <dbReference type="SAM" id="SignalP"/>
    </source>
</evidence>
<comment type="subcellular location">
    <subcellularLocation>
        <location evidence="1">Endoplasmic reticulum membrane</location>
        <topology evidence="1">Single-pass type I membrane protein</topology>
    </subcellularLocation>
</comment>
<dbReference type="Proteomes" id="UP000265703">
    <property type="component" value="Unassembled WGS sequence"/>
</dbReference>
<feature type="signal peptide" evidence="12">
    <location>
        <begin position="1"/>
        <end position="26"/>
    </location>
</feature>
<dbReference type="GO" id="GO:0005789">
    <property type="term" value="C:endoplasmic reticulum membrane"/>
    <property type="evidence" value="ECO:0007669"/>
    <property type="project" value="UniProtKB-SubCell"/>
</dbReference>
<evidence type="ECO:0000256" key="2">
    <source>
        <dbReference type="ARBA" id="ARBA00022692"/>
    </source>
</evidence>